<dbReference type="CDD" id="cd03145">
    <property type="entry name" value="GAT1_cyanophycinase"/>
    <property type="match status" value="1"/>
</dbReference>
<protein>
    <submittedName>
        <fullName evidence="7">Cyanophycinase</fullName>
        <ecNumber evidence="7">3.4.15.6</ecNumber>
    </submittedName>
</protein>
<keyword evidence="6" id="KW-0732">Signal</keyword>
<keyword evidence="2" id="KW-0645">Protease</keyword>
<dbReference type="PANTHER" id="PTHR36175:SF1">
    <property type="entry name" value="CYANOPHYCINASE"/>
    <property type="match status" value="1"/>
</dbReference>
<evidence type="ECO:0000256" key="3">
    <source>
        <dbReference type="ARBA" id="ARBA00022801"/>
    </source>
</evidence>
<dbReference type="Pfam" id="PF03575">
    <property type="entry name" value="Peptidase_S51"/>
    <property type="match status" value="1"/>
</dbReference>
<proteinExistence type="inferred from homology"/>
<dbReference type="GO" id="GO:0008236">
    <property type="term" value="F:serine-type peptidase activity"/>
    <property type="evidence" value="ECO:0007669"/>
    <property type="project" value="UniProtKB-KW"/>
</dbReference>
<reference evidence="7 8" key="1">
    <citation type="submission" date="2023-12" db="EMBL/GenBank/DDBJ databases">
        <title>Whole-genome sequencing of halo(alkali)philic microorganisms from hypersaline lakes.</title>
        <authorList>
            <person name="Sorokin D.Y."/>
            <person name="Merkel A.Y."/>
            <person name="Messina E."/>
            <person name="Yakimov M."/>
        </authorList>
    </citation>
    <scope>NUCLEOTIDE SEQUENCE [LARGE SCALE GENOMIC DNA]</scope>
    <source>
        <strain evidence="7 8">AB-CW1</strain>
    </source>
</reference>
<comment type="similarity">
    <text evidence="1">Belongs to the peptidase S51 family.</text>
</comment>
<keyword evidence="8" id="KW-1185">Reference proteome</keyword>
<name>A0AAP6MLZ2_9GAMM</name>
<dbReference type="SUPFAM" id="SSF52317">
    <property type="entry name" value="Class I glutamine amidotransferase-like"/>
    <property type="match status" value="1"/>
</dbReference>
<dbReference type="AlphaFoldDB" id="A0AAP6MLZ2"/>
<dbReference type="EMBL" id="JAYGII010000003">
    <property type="protein sequence ID" value="MEA5444626.1"/>
    <property type="molecule type" value="Genomic_DNA"/>
</dbReference>
<feature type="compositionally biased region" description="Acidic residues" evidence="5">
    <location>
        <begin position="518"/>
        <end position="535"/>
    </location>
</feature>
<dbReference type="InterPro" id="IPR029062">
    <property type="entry name" value="Class_I_gatase-like"/>
</dbReference>
<evidence type="ECO:0000256" key="1">
    <source>
        <dbReference type="ARBA" id="ARBA00006534"/>
    </source>
</evidence>
<feature type="region of interest" description="Disordered" evidence="5">
    <location>
        <begin position="502"/>
        <end position="535"/>
    </location>
</feature>
<organism evidence="7 8">
    <name type="scientific">Natronospira elongata</name>
    <dbReference type="NCBI Taxonomy" id="3110268"/>
    <lineage>
        <taxon>Bacteria</taxon>
        <taxon>Pseudomonadati</taxon>
        <taxon>Pseudomonadota</taxon>
        <taxon>Gammaproteobacteria</taxon>
        <taxon>Natronospirales</taxon>
        <taxon>Natronospiraceae</taxon>
        <taxon>Natronospira</taxon>
    </lineage>
</organism>
<evidence type="ECO:0000313" key="7">
    <source>
        <dbReference type="EMBL" id="MEA5444626.1"/>
    </source>
</evidence>
<dbReference type="InterPro" id="IPR005320">
    <property type="entry name" value="Peptidase_S51"/>
</dbReference>
<evidence type="ECO:0000256" key="4">
    <source>
        <dbReference type="ARBA" id="ARBA00022825"/>
    </source>
</evidence>
<dbReference type="Proteomes" id="UP001302316">
    <property type="component" value="Unassembled WGS sequence"/>
</dbReference>
<dbReference type="PANTHER" id="PTHR36175">
    <property type="entry name" value="CYANOPHYCINASE"/>
    <property type="match status" value="1"/>
</dbReference>
<dbReference type="GO" id="GO:0006508">
    <property type="term" value="P:proteolysis"/>
    <property type="evidence" value="ECO:0007669"/>
    <property type="project" value="UniProtKB-KW"/>
</dbReference>
<keyword evidence="4" id="KW-0720">Serine protease</keyword>
<feature type="signal peptide" evidence="6">
    <location>
        <begin position="1"/>
        <end position="21"/>
    </location>
</feature>
<dbReference type="GO" id="GO:0004180">
    <property type="term" value="F:carboxypeptidase activity"/>
    <property type="evidence" value="ECO:0007669"/>
    <property type="project" value="UniProtKB-KW"/>
</dbReference>
<dbReference type="GO" id="GO:0008241">
    <property type="term" value="F:peptidyl-dipeptidase activity"/>
    <property type="evidence" value="ECO:0007669"/>
    <property type="project" value="UniProtKB-EC"/>
</dbReference>
<dbReference type="RefSeq" id="WP_346050029.1">
    <property type="nucleotide sequence ID" value="NZ_JAYGII010000003.1"/>
</dbReference>
<sequence length="612" mass="65159">MPYLKFAVLSLFFALSAACFSESDASSGNGETSNGGEALLVLAGGGAEGDVGDTSSWSYGLYSRLLDNGDIHGDGVVRVAILATSFPSNPSDRDWLGEYFVWIGDTLGKEVSFENVEVDSRNRADDPAVVDGVADADVIFIRGGDQWEYVTWWKGTLLESHIRDVHAAGGAIGGTSAGAMSLSSLSYASGQDMISTDVLYDSHSSYLDDRDGGSGIHEDFLAFLDNAVVDTHYTWRGRMGRLLGIHAKAIDDGASDSLVGIGIEEYSGIVVQEGEAEVIGHGGVSFFTSLQETEMVREPGRPLIYTDVRLDRLSDGWRWSFDEAEAIPPIDAESVDTVGEGPANDGALFVDGAVVNDADYFQWLIFDSPFELEESTRGTVILEAAGHTHALEDGERGYRQETVFSALGDGRVQLGLLLFHDDYNGVSGAVERSAEVPDQLLAGPDLASIFINARSAEFQAEAANFDSKNGVDATLGMSGLRVHVLADSDNRDMALNSRTGQVETIASGGEPGNGDDNGNGDDDGNGGDDGDTDSVELELDPYRVRGRHHVDLSWTGLEDETAVVFRDGEEVAVVNDSDSYTDVPGGQGGGSYVYQLCDAEGARCSDSVTAEF</sequence>
<keyword evidence="7" id="KW-0121">Carboxypeptidase</keyword>
<dbReference type="Gene3D" id="3.40.50.880">
    <property type="match status" value="1"/>
</dbReference>
<evidence type="ECO:0000256" key="5">
    <source>
        <dbReference type="SAM" id="MobiDB-lite"/>
    </source>
</evidence>
<gene>
    <name evidence="7" type="ORF">VCB98_02195</name>
</gene>
<keyword evidence="3 7" id="KW-0378">Hydrolase</keyword>
<feature type="chain" id="PRO_5043052228" evidence="6">
    <location>
        <begin position="22"/>
        <end position="612"/>
    </location>
</feature>
<evidence type="ECO:0000256" key="2">
    <source>
        <dbReference type="ARBA" id="ARBA00022670"/>
    </source>
</evidence>
<comment type="caution">
    <text evidence="7">The sequence shown here is derived from an EMBL/GenBank/DDBJ whole genome shotgun (WGS) entry which is preliminary data.</text>
</comment>
<dbReference type="PROSITE" id="PS51257">
    <property type="entry name" value="PROKAR_LIPOPROTEIN"/>
    <property type="match status" value="1"/>
</dbReference>
<dbReference type="EC" id="3.4.15.6" evidence="7"/>
<accession>A0AAP6MLZ2</accession>
<evidence type="ECO:0000313" key="8">
    <source>
        <dbReference type="Proteomes" id="UP001302316"/>
    </source>
</evidence>
<evidence type="ECO:0000256" key="6">
    <source>
        <dbReference type="SAM" id="SignalP"/>
    </source>
</evidence>